<keyword evidence="3" id="KW-0450">Lipoyl</keyword>
<dbReference type="GO" id="GO:0016407">
    <property type="term" value="F:acetyltransferase activity"/>
    <property type="evidence" value="ECO:0007669"/>
    <property type="project" value="TreeGrafter"/>
</dbReference>
<keyword evidence="4" id="KW-0012">Acyltransferase</keyword>
<dbReference type="InterPro" id="IPR000089">
    <property type="entry name" value="Biotin_lipoyl"/>
</dbReference>
<feature type="domain" description="Lipoyl-binding" evidence="6">
    <location>
        <begin position="2"/>
        <end position="77"/>
    </location>
</feature>
<reference evidence="7 8" key="1">
    <citation type="submission" date="2016-11" db="EMBL/GenBank/DDBJ databases">
        <authorList>
            <person name="Kadnikov V."/>
            <person name="Nazina T."/>
        </authorList>
    </citation>
    <scope>NUCLEOTIDE SEQUENCE [LARGE SCALE GENOMIC DNA]</scope>
    <source>
        <strain evidence="7 8">1017</strain>
    </source>
</reference>
<evidence type="ECO:0000256" key="5">
    <source>
        <dbReference type="SAM" id="MobiDB-lite"/>
    </source>
</evidence>
<evidence type="ECO:0000313" key="7">
    <source>
        <dbReference type="EMBL" id="OKO96162.1"/>
    </source>
</evidence>
<dbReference type="CDD" id="cd06849">
    <property type="entry name" value="lipoyl_domain"/>
    <property type="match status" value="1"/>
</dbReference>
<keyword evidence="2 7" id="KW-0808">Transferase</keyword>
<protein>
    <submittedName>
        <fullName evidence="7">Dihydrolipoamide acetyltransferase component (E2) of acetoin dehydrogenase complex</fullName>
    </submittedName>
</protein>
<dbReference type="Proteomes" id="UP000186030">
    <property type="component" value="Unassembled WGS sequence"/>
</dbReference>
<evidence type="ECO:0000256" key="1">
    <source>
        <dbReference type="ARBA" id="ARBA00001938"/>
    </source>
</evidence>
<dbReference type="PROSITE" id="PS00189">
    <property type="entry name" value="LIPOYL"/>
    <property type="match status" value="1"/>
</dbReference>
<comment type="cofactor">
    <cofactor evidence="1">
        <name>(R)-lipoate</name>
        <dbReference type="ChEBI" id="CHEBI:83088"/>
    </cofactor>
</comment>
<dbReference type="PANTHER" id="PTHR43178:SF5">
    <property type="entry name" value="LIPOAMIDE ACYLTRANSFERASE COMPONENT OF BRANCHED-CHAIN ALPHA-KETO ACID DEHYDROGENASE COMPLEX, MITOCHONDRIAL"/>
    <property type="match status" value="1"/>
</dbReference>
<dbReference type="InterPro" id="IPR050743">
    <property type="entry name" value="2-oxoacid_DH_E2_comp"/>
</dbReference>
<reference evidence="8" key="2">
    <citation type="submission" date="2017-01" db="EMBL/GenBank/DDBJ databases">
        <title>Genome sequencing and annotation of Geobacillus sp. 1017, a Hydrocarbon-Oxidizing Thermophilic Bacterium Isolated from a Heavy Oil Reservoir (China).</title>
        <authorList>
            <person name="Kadnikov V.V."/>
            <person name="Mardanov A.V."/>
            <person name="Poltaraus A.B."/>
            <person name="Sokolova D.S."/>
            <person name="Semenova E.M."/>
            <person name="Ravin N.V."/>
            <person name="Tourova T.P."/>
            <person name="Nazina T.N."/>
        </authorList>
    </citation>
    <scope>NUCLEOTIDE SEQUENCE [LARGE SCALE GENOMIC DNA]</scope>
    <source>
        <strain evidence="8">1017</strain>
    </source>
</reference>
<name>A0A1Q5T7E7_9BACL</name>
<evidence type="ECO:0000259" key="6">
    <source>
        <dbReference type="PROSITE" id="PS50968"/>
    </source>
</evidence>
<dbReference type="AlphaFoldDB" id="A0A1Q5T7E7"/>
<evidence type="ECO:0000256" key="4">
    <source>
        <dbReference type="ARBA" id="ARBA00023315"/>
    </source>
</evidence>
<feature type="compositionally biased region" description="Basic and acidic residues" evidence="5">
    <location>
        <begin position="131"/>
        <end position="140"/>
    </location>
</feature>
<comment type="caution">
    <text evidence="7">The sequence shown here is derived from an EMBL/GenBank/DDBJ whole genome shotgun (WGS) entry which is preliminary data.</text>
</comment>
<dbReference type="GO" id="GO:0031405">
    <property type="term" value="F:lipoic acid binding"/>
    <property type="evidence" value="ECO:0007669"/>
    <property type="project" value="TreeGrafter"/>
</dbReference>
<dbReference type="EMBL" id="MQMG01000004">
    <property type="protein sequence ID" value="OKO96162.1"/>
    <property type="molecule type" value="Genomic_DNA"/>
</dbReference>
<dbReference type="GO" id="GO:0005737">
    <property type="term" value="C:cytoplasm"/>
    <property type="evidence" value="ECO:0007669"/>
    <property type="project" value="TreeGrafter"/>
</dbReference>
<evidence type="ECO:0000256" key="3">
    <source>
        <dbReference type="ARBA" id="ARBA00022823"/>
    </source>
</evidence>
<accession>A0A1Q5T7E7</accession>
<dbReference type="SUPFAM" id="SSF51230">
    <property type="entry name" value="Single hybrid motif"/>
    <property type="match status" value="1"/>
</dbReference>
<dbReference type="PROSITE" id="PS50968">
    <property type="entry name" value="BIOTINYL_LIPOYL"/>
    <property type="match status" value="1"/>
</dbReference>
<sequence length="176" mass="19471">MVVEVTLPKLSDSHDESFITFWHVSEGDAVEKGATLVEVQTEKAVSEIHAPESGTVKEIKKKRGDTAKVGEVLAVIAVETFAPDGGDPQTEIKITPRVKKTGQGAWRRLEYGHTDGGERQNHGRGYSSCGERGKTKDSSKNIRGCPVSAKVCPRAERVFRGNHSKRKERKNIEKRY</sequence>
<dbReference type="InterPro" id="IPR003016">
    <property type="entry name" value="2-oxoA_DH_lipoyl-BS"/>
</dbReference>
<dbReference type="Gene3D" id="2.40.50.100">
    <property type="match status" value="1"/>
</dbReference>
<dbReference type="PANTHER" id="PTHR43178">
    <property type="entry name" value="DIHYDROLIPOAMIDE ACETYLTRANSFERASE COMPONENT OF PYRUVATE DEHYDROGENASE COMPLEX"/>
    <property type="match status" value="1"/>
</dbReference>
<evidence type="ECO:0000313" key="8">
    <source>
        <dbReference type="Proteomes" id="UP000186030"/>
    </source>
</evidence>
<organism evidence="7 8">
    <name type="scientific">Geobacillus proteiniphilus</name>
    <dbReference type="NCBI Taxonomy" id="860353"/>
    <lineage>
        <taxon>Bacteria</taxon>
        <taxon>Bacillati</taxon>
        <taxon>Bacillota</taxon>
        <taxon>Bacilli</taxon>
        <taxon>Bacillales</taxon>
        <taxon>Anoxybacillaceae</taxon>
        <taxon>Geobacillus</taxon>
    </lineage>
</organism>
<feature type="region of interest" description="Disordered" evidence="5">
    <location>
        <begin position="113"/>
        <end position="145"/>
    </location>
</feature>
<proteinExistence type="predicted"/>
<gene>
    <name evidence="7" type="ORF">BRO54_0579</name>
</gene>
<dbReference type="Pfam" id="PF00364">
    <property type="entry name" value="Biotin_lipoyl"/>
    <property type="match status" value="1"/>
</dbReference>
<dbReference type="InterPro" id="IPR011053">
    <property type="entry name" value="Single_hybrid_motif"/>
</dbReference>
<evidence type="ECO:0000256" key="2">
    <source>
        <dbReference type="ARBA" id="ARBA00022679"/>
    </source>
</evidence>